<dbReference type="PANTHER" id="PTHR22726:SF1">
    <property type="entry name" value="METALLOENDOPEPTIDASE OMA1, MITOCHONDRIAL"/>
    <property type="match status" value="1"/>
</dbReference>
<dbReference type="PROSITE" id="PS51318">
    <property type="entry name" value="TAT"/>
    <property type="match status" value="1"/>
</dbReference>
<dbReference type="GO" id="GO:0016020">
    <property type="term" value="C:membrane"/>
    <property type="evidence" value="ECO:0007669"/>
    <property type="project" value="TreeGrafter"/>
</dbReference>
<proteinExistence type="predicted"/>
<evidence type="ECO:0000259" key="8">
    <source>
        <dbReference type="Pfam" id="PF01435"/>
    </source>
</evidence>
<evidence type="ECO:0000256" key="3">
    <source>
        <dbReference type="ARBA" id="ARBA00022723"/>
    </source>
</evidence>
<feature type="domain" description="Peptidase M48" evidence="8">
    <location>
        <begin position="77"/>
        <end position="226"/>
    </location>
</feature>
<comment type="cofactor">
    <cofactor evidence="1">
        <name>Zn(2+)</name>
        <dbReference type="ChEBI" id="CHEBI:29105"/>
    </cofactor>
</comment>
<organism evidence="9">
    <name type="scientific">marine sediment metagenome</name>
    <dbReference type="NCBI Taxonomy" id="412755"/>
    <lineage>
        <taxon>unclassified sequences</taxon>
        <taxon>metagenomes</taxon>
        <taxon>ecological metagenomes</taxon>
    </lineage>
</organism>
<keyword evidence="6" id="KW-0482">Metalloprotease</keyword>
<accession>A0A0F9C111</accession>
<evidence type="ECO:0000256" key="5">
    <source>
        <dbReference type="ARBA" id="ARBA00022833"/>
    </source>
</evidence>
<evidence type="ECO:0000313" key="9">
    <source>
        <dbReference type="EMBL" id="KKL27885.1"/>
    </source>
</evidence>
<protein>
    <recommendedName>
        <fullName evidence="8">Peptidase M48 domain-containing protein</fullName>
    </recommendedName>
</protein>
<keyword evidence="3" id="KW-0479">Metal-binding</keyword>
<evidence type="ECO:0000256" key="1">
    <source>
        <dbReference type="ARBA" id="ARBA00001947"/>
    </source>
</evidence>
<keyword evidence="7" id="KW-0472">Membrane</keyword>
<dbReference type="AlphaFoldDB" id="A0A0F9C111"/>
<evidence type="ECO:0000256" key="7">
    <source>
        <dbReference type="SAM" id="Phobius"/>
    </source>
</evidence>
<comment type="caution">
    <text evidence="9">The sequence shown here is derived from an EMBL/GenBank/DDBJ whole genome shotgun (WGS) entry which is preliminary data.</text>
</comment>
<dbReference type="InterPro" id="IPR051156">
    <property type="entry name" value="Mito/Outer_Membr_Metalloprot"/>
</dbReference>
<evidence type="ECO:0000256" key="4">
    <source>
        <dbReference type="ARBA" id="ARBA00022801"/>
    </source>
</evidence>
<gene>
    <name evidence="9" type="ORF">LCGC14_2380670</name>
</gene>
<keyword evidence="2" id="KW-0645">Protease</keyword>
<keyword evidence="7" id="KW-0812">Transmembrane</keyword>
<feature type="transmembrane region" description="Helical" evidence="7">
    <location>
        <begin position="20"/>
        <end position="39"/>
    </location>
</feature>
<reference evidence="9" key="1">
    <citation type="journal article" date="2015" name="Nature">
        <title>Complex archaea that bridge the gap between prokaryotes and eukaryotes.</title>
        <authorList>
            <person name="Spang A."/>
            <person name="Saw J.H."/>
            <person name="Jorgensen S.L."/>
            <person name="Zaremba-Niedzwiedzka K."/>
            <person name="Martijn J."/>
            <person name="Lind A.E."/>
            <person name="van Eijk R."/>
            <person name="Schleper C."/>
            <person name="Guy L."/>
            <person name="Ettema T.J."/>
        </authorList>
    </citation>
    <scope>NUCLEOTIDE SEQUENCE</scope>
</reference>
<dbReference type="PANTHER" id="PTHR22726">
    <property type="entry name" value="METALLOENDOPEPTIDASE OMA1"/>
    <property type="match status" value="1"/>
</dbReference>
<keyword evidence="7" id="KW-1133">Transmembrane helix</keyword>
<keyword evidence="5" id="KW-0862">Zinc</keyword>
<dbReference type="Gene3D" id="3.30.2010.10">
    <property type="entry name" value="Metalloproteases ('zincins'), catalytic domain"/>
    <property type="match status" value="1"/>
</dbReference>
<sequence length="230" mass="24696">MRNQPTSNTTSYGMTRREFLSITSMAFAGVVVGCATNPVTGKSQFMLVSEDSEIQIDKQYSPHQFSTDYGTLQDNALNNYIDRTGKAIALKTHRPNMPYSFRGVNATYINAYAFPGGSIAVTRGILLKLENEAELAALLGHELGHVNMRHTAEQMSKGILAQAVVVGLAVYVGTKDTRYSELAAGLGMLGAGVLLASYSRDNEREADALGMAYSVKSGYSSKGMAGLTAM</sequence>
<name>A0A0F9C111_9ZZZZ</name>
<dbReference type="PROSITE" id="PS51257">
    <property type="entry name" value="PROKAR_LIPOPROTEIN"/>
    <property type="match status" value="1"/>
</dbReference>
<dbReference type="GO" id="GO:0004222">
    <property type="term" value="F:metalloendopeptidase activity"/>
    <property type="evidence" value="ECO:0007669"/>
    <property type="project" value="InterPro"/>
</dbReference>
<dbReference type="Pfam" id="PF01435">
    <property type="entry name" value="Peptidase_M48"/>
    <property type="match status" value="1"/>
</dbReference>
<dbReference type="InterPro" id="IPR006311">
    <property type="entry name" value="TAT_signal"/>
</dbReference>
<dbReference type="GO" id="GO:0051603">
    <property type="term" value="P:proteolysis involved in protein catabolic process"/>
    <property type="evidence" value="ECO:0007669"/>
    <property type="project" value="TreeGrafter"/>
</dbReference>
<dbReference type="InterPro" id="IPR001915">
    <property type="entry name" value="Peptidase_M48"/>
</dbReference>
<evidence type="ECO:0000256" key="2">
    <source>
        <dbReference type="ARBA" id="ARBA00022670"/>
    </source>
</evidence>
<evidence type="ECO:0000256" key="6">
    <source>
        <dbReference type="ARBA" id="ARBA00023049"/>
    </source>
</evidence>
<dbReference type="GO" id="GO:0046872">
    <property type="term" value="F:metal ion binding"/>
    <property type="evidence" value="ECO:0007669"/>
    <property type="project" value="UniProtKB-KW"/>
</dbReference>
<feature type="non-terminal residue" evidence="9">
    <location>
        <position position="230"/>
    </location>
</feature>
<keyword evidence="4" id="KW-0378">Hydrolase</keyword>
<dbReference type="EMBL" id="LAZR01035299">
    <property type="protein sequence ID" value="KKL27885.1"/>
    <property type="molecule type" value="Genomic_DNA"/>
</dbReference>